<dbReference type="EMBL" id="PHEX01000034">
    <property type="protein sequence ID" value="PKQ28060.1"/>
    <property type="molecule type" value="Genomic_DNA"/>
</dbReference>
<name>A0A2N3G5R5_9ACTN</name>
<dbReference type="SUPFAM" id="SSF51161">
    <property type="entry name" value="Trimeric LpxA-like enzymes"/>
    <property type="match status" value="1"/>
</dbReference>
<accession>A0A2N3G5R5</accession>
<gene>
    <name evidence="4" type="ORF">CVT63_04670</name>
</gene>
<feature type="domain" description="Mannose-1-phosphate guanyltransferase C-terminal" evidence="3">
    <location>
        <begin position="265"/>
        <end position="346"/>
    </location>
</feature>
<dbReference type="InterPro" id="IPR005835">
    <property type="entry name" value="NTP_transferase_dom"/>
</dbReference>
<dbReference type="InterPro" id="IPR011004">
    <property type="entry name" value="Trimer_LpxA-like_sf"/>
</dbReference>
<dbReference type="SUPFAM" id="SSF53448">
    <property type="entry name" value="Nucleotide-diphospho-sugar transferases"/>
    <property type="match status" value="1"/>
</dbReference>
<evidence type="ECO:0000256" key="1">
    <source>
        <dbReference type="ARBA" id="ARBA00007274"/>
    </source>
</evidence>
<dbReference type="Pfam" id="PF00483">
    <property type="entry name" value="NTP_transferase"/>
    <property type="match status" value="1"/>
</dbReference>
<dbReference type="Gene3D" id="2.160.10.10">
    <property type="entry name" value="Hexapeptide repeat proteins"/>
    <property type="match status" value="2"/>
</dbReference>
<comment type="similarity">
    <text evidence="1">Belongs to the transferase hexapeptide repeat family.</text>
</comment>
<dbReference type="PANTHER" id="PTHR22572">
    <property type="entry name" value="SUGAR-1-PHOSPHATE GUANYL TRANSFERASE"/>
    <property type="match status" value="1"/>
</dbReference>
<evidence type="ECO:0000259" key="2">
    <source>
        <dbReference type="Pfam" id="PF00483"/>
    </source>
</evidence>
<dbReference type="InterPro" id="IPR029044">
    <property type="entry name" value="Nucleotide-diphossugar_trans"/>
</dbReference>
<organism evidence="4 5">
    <name type="scientific">Candidatus Anoxymicrobium japonicum</name>
    <dbReference type="NCBI Taxonomy" id="2013648"/>
    <lineage>
        <taxon>Bacteria</taxon>
        <taxon>Bacillati</taxon>
        <taxon>Actinomycetota</taxon>
        <taxon>Candidatus Geothermincolia</taxon>
        <taxon>Candidatus Geothermincolales</taxon>
        <taxon>Candidatus Anoxymicrobiaceae</taxon>
        <taxon>Candidatus Anoxymicrobium</taxon>
    </lineage>
</organism>
<dbReference type="Pfam" id="PF25087">
    <property type="entry name" value="GMPPB_C"/>
    <property type="match status" value="1"/>
</dbReference>
<sequence length="371" mass="40056">MKAAMLVGGFGTRLRPLTITTPKPMLPLVNVPFLEIELLHLKKYGVEEVVLSTGYMPSAFDEYFGDGSRLGMKLVHVMEEEPLGTCGAIRNVREHLGGEPVIVCNGDILTDLDIQALLDYHNRKRACVTITLTPVEDPTAYGLVPLDENGRVSEFLEKPSWDQVVTNMINAGTYVIDPAVLDQVPHGVNYSFERQLFPDLLEQGEALFGFPSDCYWLDLGTPEKYLAAHHDILNGEIDVEMKGVARGENIRVGEGARIDSGARVHGPVLIGDAVNIGSKAKVLGETCIGNGVTIEPGAIVERSIVMDGATIGKGTVVEQSIVGRGAVLGPDCHVADCSVLGDNIVSGGENEFRRGIRVWPSVVIEAGKIKF</sequence>
<dbReference type="Gene3D" id="3.90.550.10">
    <property type="entry name" value="Spore Coat Polysaccharide Biosynthesis Protein SpsA, Chain A"/>
    <property type="match status" value="1"/>
</dbReference>
<proteinExistence type="inferred from homology"/>
<dbReference type="CDD" id="cd04181">
    <property type="entry name" value="NTP_transferase"/>
    <property type="match status" value="1"/>
</dbReference>
<dbReference type="AlphaFoldDB" id="A0A2N3G5R5"/>
<keyword evidence="4" id="KW-0808">Transferase</keyword>
<evidence type="ECO:0000313" key="5">
    <source>
        <dbReference type="Proteomes" id="UP000233654"/>
    </source>
</evidence>
<evidence type="ECO:0000259" key="3">
    <source>
        <dbReference type="Pfam" id="PF25087"/>
    </source>
</evidence>
<comment type="caution">
    <text evidence="4">The sequence shown here is derived from an EMBL/GenBank/DDBJ whole genome shotgun (WGS) entry which is preliminary data.</text>
</comment>
<dbReference type="Proteomes" id="UP000233654">
    <property type="component" value="Unassembled WGS sequence"/>
</dbReference>
<evidence type="ECO:0000313" key="4">
    <source>
        <dbReference type="EMBL" id="PKQ28060.1"/>
    </source>
</evidence>
<dbReference type="InterPro" id="IPR050486">
    <property type="entry name" value="Mannose-1P_guanyltransferase"/>
</dbReference>
<feature type="domain" description="Nucleotidyl transferase" evidence="2">
    <location>
        <begin position="3"/>
        <end position="233"/>
    </location>
</feature>
<reference evidence="4 5" key="1">
    <citation type="journal article" date="2017" name="ISME J.">
        <title>Potential for microbial H2 and metal transformations associated with novel bacteria and archaea in deep terrestrial subsurface sediments.</title>
        <authorList>
            <person name="Hernsdorf A.W."/>
            <person name="Amano Y."/>
            <person name="Miyakawa K."/>
            <person name="Ise K."/>
            <person name="Suzuki Y."/>
            <person name="Anantharaman K."/>
            <person name="Probst A."/>
            <person name="Burstein D."/>
            <person name="Thomas B.C."/>
            <person name="Banfield J.F."/>
        </authorList>
    </citation>
    <scope>NUCLEOTIDE SEQUENCE [LARGE SCALE GENOMIC DNA]</scope>
    <source>
        <strain evidence="4">HGW-Actinobacteria-3</strain>
    </source>
</reference>
<protein>
    <submittedName>
        <fullName evidence="4">Nucleotidyl transferase</fullName>
    </submittedName>
</protein>
<dbReference type="GO" id="GO:0016740">
    <property type="term" value="F:transferase activity"/>
    <property type="evidence" value="ECO:0007669"/>
    <property type="project" value="UniProtKB-KW"/>
</dbReference>
<dbReference type="InterPro" id="IPR056729">
    <property type="entry name" value="GMPPB_C"/>
</dbReference>